<comment type="caution">
    <text evidence="2">The sequence shown here is derived from an EMBL/GenBank/DDBJ whole genome shotgun (WGS) entry which is preliminary data.</text>
</comment>
<reference evidence="3" key="1">
    <citation type="journal article" date="2017" name="bioRxiv">
        <title>Comparative analysis of the genomes of Stylophora pistillata and Acropora digitifera provides evidence for extensive differences between species of corals.</title>
        <authorList>
            <person name="Voolstra C.R."/>
            <person name="Li Y."/>
            <person name="Liew Y.J."/>
            <person name="Baumgarten S."/>
            <person name="Zoccola D."/>
            <person name="Flot J.-F."/>
            <person name="Tambutte S."/>
            <person name="Allemand D."/>
            <person name="Aranda M."/>
        </authorList>
    </citation>
    <scope>NUCLEOTIDE SEQUENCE [LARGE SCALE GENOMIC DNA]</scope>
</reference>
<evidence type="ECO:0000256" key="1">
    <source>
        <dbReference type="SAM" id="MobiDB-lite"/>
    </source>
</evidence>
<gene>
    <name evidence="2" type="ORF">AWC38_SpisGene14200</name>
</gene>
<dbReference type="Proteomes" id="UP000225706">
    <property type="component" value="Unassembled WGS sequence"/>
</dbReference>
<proteinExistence type="predicted"/>
<feature type="region of interest" description="Disordered" evidence="1">
    <location>
        <begin position="334"/>
        <end position="358"/>
    </location>
</feature>
<dbReference type="EMBL" id="LSMT01000282">
    <property type="protein sequence ID" value="PFX21324.1"/>
    <property type="molecule type" value="Genomic_DNA"/>
</dbReference>
<dbReference type="OrthoDB" id="10012075at2759"/>
<protein>
    <submittedName>
        <fullName evidence="2">Uncharacterized protein</fullName>
    </submittedName>
</protein>
<sequence>MLDVTMGSYDDAETCELIGTYMLSIITANFKDQVGLYRDDGLAICKATPREMEKIKQQVSNVFKSNGLKITIEANKKTVHFLDVTFDLTSGIYKPFMKPNNNFLYVHRQSNHPPALLKYIPEDINKRLWSISSSKEGFDEAIPPYQKALDDALDRTFWRAIVKQSVESIEEKLQLEYQRAQERRHSTATSGNVKLTERSIERFSISSSLFAKCDECGMEEFMATGEHDGDQETRRTIQACKDKPHYLDAVFEGPLLKIYERLSEPALLQRCLPGYTNNASESNNSLVWNKCPKHRWPGSKRIGMAANAAALYFSCGATKTHDVMREAGLVVGQHTNRASQSRDSGRVKQAVTRVQEKD</sequence>
<name>A0A2B4RSA9_STYPI</name>
<evidence type="ECO:0000313" key="3">
    <source>
        <dbReference type="Proteomes" id="UP000225706"/>
    </source>
</evidence>
<dbReference type="AlphaFoldDB" id="A0A2B4RSA9"/>
<accession>A0A2B4RSA9</accession>
<evidence type="ECO:0000313" key="2">
    <source>
        <dbReference type="EMBL" id="PFX21324.1"/>
    </source>
</evidence>
<organism evidence="2 3">
    <name type="scientific">Stylophora pistillata</name>
    <name type="common">Smooth cauliflower coral</name>
    <dbReference type="NCBI Taxonomy" id="50429"/>
    <lineage>
        <taxon>Eukaryota</taxon>
        <taxon>Metazoa</taxon>
        <taxon>Cnidaria</taxon>
        <taxon>Anthozoa</taxon>
        <taxon>Hexacorallia</taxon>
        <taxon>Scleractinia</taxon>
        <taxon>Astrocoeniina</taxon>
        <taxon>Pocilloporidae</taxon>
        <taxon>Stylophora</taxon>
    </lineage>
</organism>
<keyword evidence="3" id="KW-1185">Reference proteome</keyword>